<dbReference type="PANTHER" id="PTHR37017:SF11">
    <property type="entry name" value="ESTERASE_LIPASE_THIOESTERASE DOMAIN-CONTAINING PROTEIN"/>
    <property type="match status" value="1"/>
</dbReference>
<reference evidence="2" key="1">
    <citation type="submission" date="2021-01" db="EMBL/GenBank/DDBJ databases">
        <title>Whole genome shotgun sequence of Virgisporangium aliadipatigenens NBRC 105644.</title>
        <authorList>
            <person name="Komaki H."/>
            <person name="Tamura T."/>
        </authorList>
    </citation>
    <scope>NUCLEOTIDE SEQUENCE</scope>
    <source>
        <strain evidence="2">NBRC 105644</strain>
    </source>
</reference>
<keyword evidence="2" id="KW-0378">Hydrolase</keyword>
<dbReference type="AlphaFoldDB" id="A0A8J4DRB9"/>
<dbReference type="InterPro" id="IPR052897">
    <property type="entry name" value="Sec-Metab_Biosynth_Hydrolase"/>
</dbReference>
<organism evidence="2 3">
    <name type="scientific">Virgisporangium aliadipatigenens</name>
    <dbReference type="NCBI Taxonomy" id="741659"/>
    <lineage>
        <taxon>Bacteria</taxon>
        <taxon>Bacillati</taxon>
        <taxon>Actinomycetota</taxon>
        <taxon>Actinomycetes</taxon>
        <taxon>Micromonosporales</taxon>
        <taxon>Micromonosporaceae</taxon>
        <taxon>Virgisporangium</taxon>
    </lineage>
</organism>
<accession>A0A8J4DRB9</accession>
<name>A0A8J4DRB9_9ACTN</name>
<sequence length="213" mass="23380">MTTFAIVHAAGDTGGSWERVAQHLHLLGHEVVAPDLPAEDPDAGLAEYTDVMVEAIGERRDVVLVGHSLGGLTAPLVCARVRTRLLVYLTGMVPRPGEKGGDFWKNAGYVGGEGTEDELFYNDLTPEQIAFAKAHSRDQSGGPLRDPWPLPMHPDTPTRYLLCLDDRFHTPDFVRPMVRDRLGITPDEIRGGHCVNISRPKELATKLDALARQ</sequence>
<dbReference type="InterPro" id="IPR029058">
    <property type="entry name" value="AB_hydrolase_fold"/>
</dbReference>
<dbReference type="PANTHER" id="PTHR37017">
    <property type="entry name" value="AB HYDROLASE-1 DOMAIN-CONTAINING PROTEIN-RELATED"/>
    <property type="match status" value="1"/>
</dbReference>
<dbReference type="RefSeq" id="WP_203900150.1">
    <property type="nucleotide sequence ID" value="NZ_BOPF01000012.1"/>
</dbReference>
<keyword evidence="3" id="KW-1185">Reference proteome</keyword>
<evidence type="ECO:0000313" key="3">
    <source>
        <dbReference type="Proteomes" id="UP000619260"/>
    </source>
</evidence>
<feature type="domain" description="AB hydrolase-1" evidence="1">
    <location>
        <begin position="6"/>
        <end position="204"/>
    </location>
</feature>
<protein>
    <submittedName>
        <fullName evidence="2">Alpha/beta hydrolase</fullName>
    </submittedName>
</protein>
<evidence type="ECO:0000259" key="1">
    <source>
        <dbReference type="Pfam" id="PF12697"/>
    </source>
</evidence>
<proteinExistence type="predicted"/>
<evidence type="ECO:0000313" key="2">
    <source>
        <dbReference type="EMBL" id="GIJ46618.1"/>
    </source>
</evidence>
<dbReference type="Proteomes" id="UP000619260">
    <property type="component" value="Unassembled WGS sequence"/>
</dbReference>
<dbReference type="GO" id="GO:0016787">
    <property type="term" value="F:hydrolase activity"/>
    <property type="evidence" value="ECO:0007669"/>
    <property type="project" value="UniProtKB-KW"/>
</dbReference>
<dbReference type="Gene3D" id="3.40.50.1820">
    <property type="entry name" value="alpha/beta hydrolase"/>
    <property type="match status" value="1"/>
</dbReference>
<dbReference type="Pfam" id="PF12697">
    <property type="entry name" value="Abhydrolase_6"/>
    <property type="match status" value="1"/>
</dbReference>
<dbReference type="SUPFAM" id="SSF53474">
    <property type="entry name" value="alpha/beta-Hydrolases"/>
    <property type="match status" value="1"/>
</dbReference>
<gene>
    <name evidence="2" type="ORF">Val02_35040</name>
</gene>
<dbReference type="EMBL" id="BOPF01000012">
    <property type="protein sequence ID" value="GIJ46618.1"/>
    <property type="molecule type" value="Genomic_DNA"/>
</dbReference>
<dbReference type="InterPro" id="IPR000073">
    <property type="entry name" value="AB_hydrolase_1"/>
</dbReference>
<comment type="caution">
    <text evidence="2">The sequence shown here is derived from an EMBL/GenBank/DDBJ whole genome shotgun (WGS) entry which is preliminary data.</text>
</comment>